<dbReference type="InterPro" id="IPR043129">
    <property type="entry name" value="ATPase_NBD"/>
</dbReference>
<reference evidence="4 5" key="1">
    <citation type="submission" date="2019-01" db="EMBL/GenBank/DDBJ databases">
        <title>Egibacter rhizosphaerae EGI 80759T.</title>
        <authorList>
            <person name="Chen D.-D."/>
            <person name="Tian Y."/>
            <person name="Jiao J.-Y."/>
            <person name="Zhang X.-T."/>
            <person name="Zhang Y.-G."/>
            <person name="Zhang Y."/>
            <person name="Xiao M."/>
            <person name="Shu W.-S."/>
            <person name="Li W.-J."/>
        </authorList>
    </citation>
    <scope>NUCLEOTIDE SEQUENCE [LARGE SCALE GENOMIC DNA]</scope>
    <source>
        <strain evidence="4 5">EGI 80759</strain>
    </source>
</reference>
<dbReference type="Pfam" id="PF12802">
    <property type="entry name" value="MarR_2"/>
    <property type="match status" value="1"/>
</dbReference>
<evidence type="ECO:0000259" key="3">
    <source>
        <dbReference type="Pfam" id="PF12802"/>
    </source>
</evidence>
<dbReference type="SUPFAM" id="SSF46785">
    <property type="entry name" value="Winged helix' DNA-binding domain"/>
    <property type="match status" value="1"/>
</dbReference>
<evidence type="ECO:0000256" key="2">
    <source>
        <dbReference type="SAM" id="MobiDB-lite"/>
    </source>
</evidence>
<dbReference type="Proteomes" id="UP000291469">
    <property type="component" value="Chromosome"/>
</dbReference>
<dbReference type="PANTHER" id="PTHR18964:SF149">
    <property type="entry name" value="BIFUNCTIONAL UDP-N-ACETYLGLUCOSAMINE 2-EPIMERASE_N-ACETYLMANNOSAMINE KINASE"/>
    <property type="match status" value="1"/>
</dbReference>
<protein>
    <submittedName>
        <fullName evidence="4">ROK family protein</fullName>
    </submittedName>
</protein>
<evidence type="ECO:0000256" key="1">
    <source>
        <dbReference type="ARBA" id="ARBA00006479"/>
    </source>
</evidence>
<name>A0A411YH93_9ACTN</name>
<dbReference type="PANTHER" id="PTHR18964">
    <property type="entry name" value="ROK (REPRESSOR, ORF, KINASE) FAMILY"/>
    <property type="match status" value="1"/>
</dbReference>
<dbReference type="Gene3D" id="3.30.420.40">
    <property type="match status" value="2"/>
</dbReference>
<comment type="similarity">
    <text evidence="1">Belongs to the ROK (NagC/XylR) family.</text>
</comment>
<dbReference type="OrthoDB" id="3225083at2"/>
<organism evidence="4 5">
    <name type="scientific">Egibacter rhizosphaerae</name>
    <dbReference type="NCBI Taxonomy" id="1670831"/>
    <lineage>
        <taxon>Bacteria</taxon>
        <taxon>Bacillati</taxon>
        <taxon>Actinomycetota</taxon>
        <taxon>Nitriliruptoria</taxon>
        <taxon>Egibacterales</taxon>
        <taxon>Egibacteraceae</taxon>
        <taxon>Egibacter</taxon>
    </lineage>
</organism>
<dbReference type="AlphaFoldDB" id="A0A411YH93"/>
<dbReference type="KEGG" id="erz:ER308_14275"/>
<dbReference type="EMBL" id="CP036402">
    <property type="protein sequence ID" value="QBI20610.1"/>
    <property type="molecule type" value="Genomic_DNA"/>
</dbReference>
<sequence>MSRRLVPRFRAISTSRHPTMRQTRPPHPAVGGPERRGETVVAPSPRSIVGGPRLITPVRDNRPARDRFFRILVRGRRTFPVGEEWEERTMAPPTALSPRNMRRHNLGLVLRTVADRGTVSRAEIVAATALNKSTVSSLVGELLARGLVRENGERPTRGAGRPGRAIGLDGDTFVALGLEVSVDHLSFAAIDLLGRVRDEGFLRRENRGEDPGETIEALGALVSRPLERLRAGGLRPVGVTVGLPGLVDPTRGELIVAPNLRWGRVPVARLLRDHLGGALEVRLENEANLAALAERWESAGRDTPDFVYVSGYAGVGAGLVTGGELYRGGTGFGGELGHMTLAPDGPSCACGSRGCVETFAGLRALLRQSGYSPRDVRLTSPTAPVHPVPEIAAAATNGDARILAALEDIGSRLGIALASSINLIGAPVVVLGGYFTPLHPWLHEPIAREIRHRVLAAHWAPVEVLRSRIIGGAPVRGGAGVLLRALIDDPDR</sequence>
<dbReference type="SUPFAM" id="SSF53067">
    <property type="entry name" value="Actin-like ATPase domain"/>
    <property type="match status" value="1"/>
</dbReference>
<dbReference type="InterPro" id="IPR000835">
    <property type="entry name" value="HTH_MarR-typ"/>
</dbReference>
<feature type="compositionally biased region" description="Polar residues" evidence="2">
    <location>
        <begin position="12"/>
        <end position="22"/>
    </location>
</feature>
<dbReference type="InterPro" id="IPR000600">
    <property type="entry name" value="ROK"/>
</dbReference>
<evidence type="ECO:0000313" key="4">
    <source>
        <dbReference type="EMBL" id="QBI20610.1"/>
    </source>
</evidence>
<proteinExistence type="inferred from homology"/>
<feature type="domain" description="HTH marR-type" evidence="3">
    <location>
        <begin position="109"/>
        <end position="150"/>
    </location>
</feature>
<dbReference type="InterPro" id="IPR036390">
    <property type="entry name" value="WH_DNA-bd_sf"/>
</dbReference>
<feature type="region of interest" description="Disordered" evidence="2">
    <location>
        <begin position="1"/>
        <end position="48"/>
    </location>
</feature>
<dbReference type="InterPro" id="IPR036388">
    <property type="entry name" value="WH-like_DNA-bd_sf"/>
</dbReference>
<dbReference type="CDD" id="cd24076">
    <property type="entry name" value="ASKHA_ATPase_ROK_BsXylR-like"/>
    <property type="match status" value="1"/>
</dbReference>
<evidence type="ECO:0000313" key="5">
    <source>
        <dbReference type="Proteomes" id="UP000291469"/>
    </source>
</evidence>
<dbReference type="Gene3D" id="1.10.10.10">
    <property type="entry name" value="Winged helix-like DNA-binding domain superfamily/Winged helix DNA-binding domain"/>
    <property type="match status" value="1"/>
</dbReference>
<dbReference type="Pfam" id="PF00480">
    <property type="entry name" value="ROK"/>
    <property type="match status" value="1"/>
</dbReference>
<keyword evidence="5" id="KW-1185">Reference proteome</keyword>
<accession>A0A411YH93</accession>
<gene>
    <name evidence="4" type="ORF">ER308_14275</name>
</gene>
<dbReference type="GO" id="GO:0003700">
    <property type="term" value="F:DNA-binding transcription factor activity"/>
    <property type="evidence" value="ECO:0007669"/>
    <property type="project" value="InterPro"/>
</dbReference>